<dbReference type="InterPro" id="IPR037119">
    <property type="entry name" value="Haem_oxidase_HugZ-like_sf"/>
</dbReference>
<dbReference type="Pfam" id="PF10615">
    <property type="entry name" value="DUF2470"/>
    <property type="match status" value="1"/>
</dbReference>
<dbReference type="STRING" id="554055.A0A2P6VAU4"/>
<keyword evidence="5" id="KW-1185">Reference proteome</keyword>
<dbReference type="EMBL" id="LHPF02000016">
    <property type="protein sequence ID" value="PSC71188.1"/>
    <property type="molecule type" value="Genomic_DNA"/>
</dbReference>
<sequence>MASAVAQSGCAAWSSAQVATRSSRKAAGAAAAQGCAPRPAAAAHRQQQRCAVRAAAAAAATANGAAATNGSSSNGGGESTTPSAAETARTVVDLVAHGTLCTVGEDGIPLGTYVTYVLDDAGQPILRLRADAVHTANLSRDSKCSLFVQPGEHPARLLARVTLIGAVEPVGPELAEQAAAAHNTLHAGGAGVDAPQPTDLYFRLAVDRCFYVGGLNGGSAADVIPGDAYRAAETDPLRTCAARLAAFMNAERVEDVLRISCQQLGAAFEDTAWAEMLWVDRLGVYMRAAPQDGGDAKEVRVPFVRPVEDEREARSALTMMAQVAWESQRPYQPQAVVPPSAPQDPANN</sequence>
<evidence type="ECO:0000259" key="3">
    <source>
        <dbReference type="Pfam" id="PF13883"/>
    </source>
</evidence>
<dbReference type="Gene3D" id="2.30.110.10">
    <property type="entry name" value="Electron Transport, Fmn-binding Protein, Chain A"/>
    <property type="match status" value="1"/>
</dbReference>
<dbReference type="InterPro" id="IPR055343">
    <property type="entry name" value="CREG_beta-barrel"/>
</dbReference>
<protein>
    <submittedName>
        <fullName evidence="4">Glutamyl-tRNA reductase-binding chloroplastic</fullName>
    </submittedName>
</protein>
<evidence type="ECO:0000259" key="2">
    <source>
        <dbReference type="Pfam" id="PF10615"/>
    </source>
</evidence>
<dbReference type="Proteomes" id="UP000239649">
    <property type="component" value="Unassembled WGS sequence"/>
</dbReference>
<accession>A0A2P6VAU4</accession>
<dbReference type="GO" id="GO:0005737">
    <property type="term" value="C:cytoplasm"/>
    <property type="evidence" value="ECO:0007669"/>
    <property type="project" value="UniProtKB-ARBA"/>
</dbReference>
<evidence type="ECO:0000313" key="4">
    <source>
        <dbReference type="EMBL" id="PSC71188.1"/>
    </source>
</evidence>
<proteinExistence type="predicted"/>
<dbReference type="InterPro" id="IPR012349">
    <property type="entry name" value="Split_barrel_FMN-bd"/>
</dbReference>
<feature type="compositionally biased region" description="Low complexity" evidence="1">
    <location>
        <begin position="330"/>
        <end position="348"/>
    </location>
</feature>
<dbReference type="AlphaFoldDB" id="A0A2P6VAU4"/>
<organism evidence="4 5">
    <name type="scientific">Micractinium conductrix</name>
    <dbReference type="NCBI Taxonomy" id="554055"/>
    <lineage>
        <taxon>Eukaryota</taxon>
        <taxon>Viridiplantae</taxon>
        <taxon>Chlorophyta</taxon>
        <taxon>core chlorophytes</taxon>
        <taxon>Trebouxiophyceae</taxon>
        <taxon>Chlorellales</taxon>
        <taxon>Chlorellaceae</taxon>
        <taxon>Chlorella clade</taxon>
        <taxon>Micractinium</taxon>
    </lineage>
</organism>
<dbReference type="SUPFAM" id="SSF50475">
    <property type="entry name" value="FMN-binding split barrel"/>
    <property type="match status" value="1"/>
</dbReference>
<feature type="region of interest" description="Disordered" evidence="1">
    <location>
        <begin position="328"/>
        <end position="348"/>
    </location>
</feature>
<dbReference type="PANTHER" id="PTHR13343">
    <property type="entry name" value="CREG1 PROTEIN"/>
    <property type="match status" value="1"/>
</dbReference>
<evidence type="ECO:0000313" key="5">
    <source>
        <dbReference type="Proteomes" id="UP000239649"/>
    </source>
</evidence>
<evidence type="ECO:0000256" key="1">
    <source>
        <dbReference type="SAM" id="MobiDB-lite"/>
    </source>
</evidence>
<comment type="caution">
    <text evidence="4">The sequence shown here is derived from an EMBL/GenBank/DDBJ whole genome shotgun (WGS) entry which is preliminary data.</text>
</comment>
<dbReference type="Pfam" id="PF13883">
    <property type="entry name" value="CREG_beta-barrel"/>
    <property type="match status" value="1"/>
</dbReference>
<dbReference type="Gene3D" id="3.20.180.10">
    <property type="entry name" value="PNP-oxidase-like"/>
    <property type="match status" value="1"/>
</dbReference>
<feature type="domain" description="DUF2470" evidence="2">
    <location>
        <begin position="242"/>
        <end position="320"/>
    </location>
</feature>
<name>A0A2P6VAU4_9CHLO</name>
<dbReference type="OrthoDB" id="2138282at2759"/>
<dbReference type="InterPro" id="IPR019595">
    <property type="entry name" value="DUF2470"/>
</dbReference>
<reference evidence="4 5" key="1">
    <citation type="journal article" date="2018" name="Plant J.">
        <title>Genome sequences of Chlorella sorokiniana UTEX 1602 and Micractinium conductrix SAG 241.80: implications to maltose excretion by a green alga.</title>
        <authorList>
            <person name="Arriola M.B."/>
            <person name="Velmurugan N."/>
            <person name="Zhang Y."/>
            <person name="Plunkett M.H."/>
            <person name="Hondzo H."/>
            <person name="Barney B.M."/>
        </authorList>
    </citation>
    <scope>NUCLEOTIDE SEQUENCE [LARGE SCALE GENOMIC DNA]</scope>
    <source>
        <strain evidence="4 5">SAG 241.80</strain>
    </source>
</reference>
<gene>
    <name evidence="4" type="ORF">C2E20_5475</name>
</gene>
<feature type="domain" description="CREG-like beta-barrel" evidence="3">
    <location>
        <begin position="83"/>
        <end position="229"/>
    </location>
</feature>
<feature type="region of interest" description="Disordered" evidence="1">
    <location>
        <begin position="65"/>
        <end position="85"/>
    </location>
</feature>
<dbReference type="PANTHER" id="PTHR13343:SF22">
    <property type="entry name" value="GLUTAMYL-TRNA REDUCTASE-BINDING PROTEIN, CHLOROPLASTIC"/>
    <property type="match status" value="1"/>
</dbReference>